<protein>
    <recommendedName>
        <fullName evidence="5">Ionotropic glutamate receptor C-terminal domain-containing protein</fullName>
    </recommendedName>
</protein>
<organism evidence="3 4">
    <name type="scientific">Edaphochlamys debaryana</name>
    <dbReference type="NCBI Taxonomy" id="47281"/>
    <lineage>
        <taxon>Eukaryota</taxon>
        <taxon>Viridiplantae</taxon>
        <taxon>Chlorophyta</taxon>
        <taxon>core chlorophytes</taxon>
        <taxon>Chlorophyceae</taxon>
        <taxon>CS clade</taxon>
        <taxon>Chlamydomonadales</taxon>
        <taxon>Chlamydomonadales incertae sedis</taxon>
        <taxon>Edaphochlamys</taxon>
    </lineage>
</organism>
<sequence length="558" mass="57819">MDWSTVTGDGFCRLSTATPQSVLDAWAALAPGTSMDITAYTVGYNIELLRGLVVNAAAHGVSFNFTVAVARAPKGVDARKWALGAGGFDMVLSSTQLTPDRVSSMDFLTPSIPFGYTVVTTKPEVQRPPFSERATTFLQPFTAGVWGCIGGMIVVTGVVFWMLEGHTNEDDFPPAAPEAAAFIPPLPWNLFSGVYRGFTTFFALDIIRATTVSGRIYVMCFAFTSLLLGQPRQTITSVNDFIRYSLPACLRNSTQALAFAARKYPTIRTLIVDDSQEAFLDAVLQGTYVVRRVLLYGRCIGGINTDLHTRYTLATDERFCGLQIVGQLLSFGYYAIPLRKAVPTAASASPSPSTSNPLVTALSVLLAEFIESGGAGEAVTLHFPTDTEAMCNAAADAARWASAGEAASDGLVSINVVDVCGLFILQAAALVLALAVFGCSWVHMRARGRRQVGADGGGDEGSPVAGGDAAAGASAGVAVGGSKAAYVEDVSTTGPPAVVASAGGGKGIESSGSGKAAASSGWVEGGGAGNGGGADGDGDSSHDSGSEVREPSRLDAQR</sequence>
<feature type="compositionally biased region" description="Low complexity" evidence="1">
    <location>
        <begin position="508"/>
        <end position="522"/>
    </location>
</feature>
<feature type="region of interest" description="Disordered" evidence="1">
    <location>
        <begin position="501"/>
        <end position="558"/>
    </location>
</feature>
<feature type="compositionally biased region" description="Basic and acidic residues" evidence="1">
    <location>
        <begin position="539"/>
        <end position="558"/>
    </location>
</feature>
<feature type="transmembrane region" description="Helical" evidence="2">
    <location>
        <begin position="422"/>
        <end position="442"/>
    </location>
</feature>
<evidence type="ECO:0000256" key="1">
    <source>
        <dbReference type="SAM" id="MobiDB-lite"/>
    </source>
</evidence>
<dbReference type="PANTHER" id="PTHR18966">
    <property type="entry name" value="IONOTROPIC GLUTAMATE RECEPTOR"/>
    <property type="match status" value="1"/>
</dbReference>
<evidence type="ECO:0000256" key="2">
    <source>
        <dbReference type="SAM" id="Phobius"/>
    </source>
</evidence>
<proteinExistence type="predicted"/>
<dbReference type="Proteomes" id="UP000612055">
    <property type="component" value="Unassembled WGS sequence"/>
</dbReference>
<dbReference type="AlphaFoldDB" id="A0A835Y793"/>
<comment type="caution">
    <text evidence="3">The sequence shown here is derived from an EMBL/GenBank/DDBJ whole genome shotgun (WGS) entry which is preliminary data.</text>
</comment>
<feature type="transmembrane region" description="Helical" evidence="2">
    <location>
        <begin position="143"/>
        <end position="163"/>
    </location>
</feature>
<keyword evidence="4" id="KW-1185">Reference proteome</keyword>
<keyword evidence="2" id="KW-0812">Transmembrane</keyword>
<keyword evidence="2" id="KW-0472">Membrane</keyword>
<gene>
    <name evidence="3" type="ORF">HYH03_005964</name>
</gene>
<dbReference type="OrthoDB" id="5984008at2759"/>
<evidence type="ECO:0000313" key="4">
    <source>
        <dbReference type="Proteomes" id="UP000612055"/>
    </source>
</evidence>
<feature type="compositionally biased region" description="Gly residues" evidence="1">
    <location>
        <begin position="523"/>
        <end position="535"/>
    </location>
</feature>
<dbReference type="EMBL" id="JAEHOE010000021">
    <property type="protein sequence ID" value="KAG2496043.1"/>
    <property type="molecule type" value="Genomic_DNA"/>
</dbReference>
<keyword evidence="2" id="KW-1133">Transmembrane helix</keyword>
<reference evidence="3" key="1">
    <citation type="journal article" date="2020" name="bioRxiv">
        <title>Comparative genomics of Chlamydomonas.</title>
        <authorList>
            <person name="Craig R.J."/>
            <person name="Hasan A.R."/>
            <person name="Ness R.W."/>
            <person name="Keightley P.D."/>
        </authorList>
    </citation>
    <scope>NUCLEOTIDE SEQUENCE</scope>
    <source>
        <strain evidence="3">CCAP 11/70</strain>
    </source>
</reference>
<evidence type="ECO:0008006" key="5">
    <source>
        <dbReference type="Google" id="ProtNLM"/>
    </source>
</evidence>
<name>A0A835Y793_9CHLO</name>
<dbReference type="Gene3D" id="1.10.287.70">
    <property type="match status" value="1"/>
</dbReference>
<accession>A0A835Y793</accession>
<dbReference type="InterPro" id="IPR015683">
    <property type="entry name" value="Ionotropic_Glu_rcpt"/>
</dbReference>
<dbReference type="SUPFAM" id="SSF53850">
    <property type="entry name" value="Periplasmic binding protein-like II"/>
    <property type="match status" value="1"/>
</dbReference>
<evidence type="ECO:0000313" key="3">
    <source>
        <dbReference type="EMBL" id="KAG2496043.1"/>
    </source>
</evidence>